<dbReference type="AlphaFoldDB" id="A0AAV7EIR8"/>
<proteinExistence type="predicted"/>
<reference evidence="3 4" key="1">
    <citation type="submission" date="2021-07" db="EMBL/GenBank/DDBJ databases">
        <title>The Aristolochia fimbriata genome: insights into angiosperm evolution, floral development and chemical biosynthesis.</title>
        <authorList>
            <person name="Jiao Y."/>
        </authorList>
    </citation>
    <scope>NUCLEOTIDE SEQUENCE [LARGE SCALE GENOMIC DNA]</scope>
    <source>
        <strain evidence="3">IBCAS-2021</strain>
        <tissue evidence="3">Leaf</tissue>
    </source>
</reference>
<dbReference type="Pfam" id="PF01535">
    <property type="entry name" value="PPR"/>
    <property type="match status" value="1"/>
</dbReference>
<dbReference type="PROSITE" id="PS51257">
    <property type="entry name" value="PROKAR_LIPOPROTEIN"/>
    <property type="match status" value="1"/>
</dbReference>
<dbReference type="PANTHER" id="PTHR47926:SF347">
    <property type="entry name" value="PENTATRICOPEPTIDE REPEAT-CONTAINING PROTEIN"/>
    <property type="match status" value="1"/>
</dbReference>
<accession>A0AAV7EIR8</accession>
<feature type="repeat" description="PPR" evidence="2">
    <location>
        <begin position="269"/>
        <end position="299"/>
    </location>
</feature>
<dbReference type="PANTHER" id="PTHR47926">
    <property type="entry name" value="PENTATRICOPEPTIDE REPEAT-CONTAINING PROTEIN"/>
    <property type="match status" value="1"/>
</dbReference>
<name>A0AAV7EIR8_ARIFI</name>
<dbReference type="InterPro" id="IPR046848">
    <property type="entry name" value="E_motif"/>
</dbReference>
<sequence length="462" mass="51297">MGLRPDSYTFNPTIAACSLLPDPVRGQLVHALVIKTGCDSESILKTTLLDMYSKYGLVAEALLIFQEISCKDVIAWNALLSNFIRHALPDDAISFFQEMQKSGVMHTSFTLCSLLKACCSLKNLHLGRQVHTQVIVTGNISVVEATALVDVYSSCRLMLHAVQVFHTLHCPKDDAMYNSLLAGCVQNREYDVAFDLLRKMKPNAIALTTILTACSDISDSAKGKEIHCVVIRKALAADTLLCNALLDMYTKSGSITMARMAFDQIYEKNVVTWTTIIDAYGRHGGGTEALKLFWKMRDEKNGVSPNSVTFLVVLSACAHSGLVEEAKECFVSMTENHAIVPSPEHYASVIDLLGRAGKVEEAWDLYKDMKKRNIEPTKVVWTALVNACKLNQDLVRGEIAAKHLFDLEPDKPGNYVLLSNFYASTGKWELVQKLRRVMTEKGLRKERGCSSIVVNVEAKYRC</sequence>
<feature type="repeat" description="PPR" evidence="2">
    <location>
        <begin position="173"/>
        <end position="207"/>
    </location>
</feature>
<dbReference type="InterPro" id="IPR011990">
    <property type="entry name" value="TPR-like_helical_dom_sf"/>
</dbReference>
<dbReference type="Pfam" id="PF13041">
    <property type="entry name" value="PPR_2"/>
    <property type="match status" value="3"/>
</dbReference>
<feature type="repeat" description="PPR" evidence="2">
    <location>
        <begin position="342"/>
        <end position="376"/>
    </location>
</feature>
<gene>
    <name evidence="3" type="ORF">H6P81_008705</name>
</gene>
<dbReference type="Pfam" id="PF20431">
    <property type="entry name" value="E_motif"/>
    <property type="match status" value="1"/>
</dbReference>
<evidence type="ECO:0008006" key="5">
    <source>
        <dbReference type="Google" id="ProtNLM"/>
    </source>
</evidence>
<dbReference type="FunFam" id="1.25.40.10:FF:000090">
    <property type="entry name" value="Pentatricopeptide repeat-containing protein, chloroplastic"/>
    <property type="match status" value="1"/>
</dbReference>
<keyword evidence="4" id="KW-1185">Reference proteome</keyword>
<organism evidence="3 4">
    <name type="scientific">Aristolochia fimbriata</name>
    <name type="common">White veined hardy Dutchman's pipe vine</name>
    <dbReference type="NCBI Taxonomy" id="158543"/>
    <lineage>
        <taxon>Eukaryota</taxon>
        <taxon>Viridiplantae</taxon>
        <taxon>Streptophyta</taxon>
        <taxon>Embryophyta</taxon>
        <taxon>Tracheophyta</taxon>
        <taxon>Spermatophyta</taxon>
        <taxon>Magnoliopsida</taxon>
        <taxon>Magnoliidae</taxon>
        <taxon>Piperales</taxon>
        <taxon>Aristolochiaceae</taxon>
        <taxon>Aristolochia</taxon>
    </lineage>
</organism>
<evidence type="ECO:0000313" key="4">
    <source>
        <dbReference type="Proteomes" id="UP000825729"/>
    </source>
</evidence>
<dbReference type="InterPro" id="IPR002885">
    <property type="entry name" value="PPR_rpt"/>
</dbReference>
<dbReference type="GO" id="GO:0003723">
    <property type="term" value="F:RNA binding"/>
    <property type="evidence" value="ECO:0007669"/>
    <property type="project" value="InterPro"/>
</dbReference>
<feature type="repeat" description="PPR" evidence="2">
    <location>
        <begin position="306"/>
        <end position="341"/>
    </location>
</feature>
<evidence type="ECO:0000256" key="2">
    <source>
        <dbReference type="PROSITE-ProRule" id="PRU00708"/>
    </source>
</evidence>
<dbReference type="NCBIfam" id="TIGR00756">
    <property type="entry name" value="PPR"/>
    <property type="match status" value="5"/>
</dbReference>
<evidence type="ECO:0000313" key="3">
    <source>
        <dbReference type="EMBL" id="KAG9448740.1"/>
    </source>
</evidence>
<dbReference type="FunFam" id="1.25.40.10:FF:000382">
    <property type="entry name" value="Pentatricopeptide repeat-containing protein"/>
    <property type="match status" value="1"/>
</dbReference>
<dbReference type="Gene3D" id="1.25.40.10">
    <property type="entry name" value="Tetratricopeptide repeat domain"/>
    <property type="match status" value="4"/>
</dbReference>
<feature type="repeat" description="PPR" evidence="2">
    <location>
        <begin position="72"/>
        <end position="106"/>
    </location>
</feature>
<dbReference type="EMBL" id="JAINDJ010000004">
    <property type="protein sequence ID" value="KAG9448740.1"/>
    <property type="molecule type" value="Genomic_DNA"/>
</dbReference>
<dbReference type="InterPro" id="IPR046960">
    <property type="entry name" value="PPR_At4g14850-like_plant"/>
</dbReference>
<dbReference type="GO" id="GO:0009451">
    <property type="term" value="P:RNA modification"/>
    <property type="evidence" value="ECO:0007669"/>
    <property type="project" value="InterPro"/>
</dbReference>
<dbReference type="Proteomes" id="UP000825729">
    <property type="component" value="Unassembled WGS sequence"/>
</dbReference>
<comment type="caution">
    <text evidence="3">The sequence shown here is derived from an EMBL/GenBank/DDBJ whole genome shotgun (WGS) entry which is preliminary data.</text>
</comment>
<dbReference type="PROSITE" id="PS51375">
    <property type="entry name" value="PPR"/>
    <property type="match status" value="5"/>
</dbReference>
<protein>
    <recommendedName>
        <fullName evidence="5">Pentatricopeptide repeat-containing protein</fullName>
    </recommendedName>
</protein>
<evidence type="ECO:0000256" key="1">
    <source>
        <dbReference type="ARBA" id="ARBA00022737"/>
    </source>
</evidence>
<keyword evidence="1" id="KW-0677">Repeat</keyword>